<dbReference type="AlphaFoldDB" id="A0A2T5BBC3"/>
<dbReference type="EMBL" id="PZZZ01000003">
    <property type="protein sequence ID" value="PTM96290.1"/>
    <property type="molecule type" value="Genomic_DNA"/>
</dbReference>
<accession>A0A2T5BBC3</accession>
<gene>
    <name evidence="1" type="ORF">C7449_103304</name>
</gene>
<keyword evidence="2" id="KW-1185">Reference proteome</keyword>
<evidence type="ECO:0000313" key="2">
    <source>
        <dbReference type="Proteomes" id="UP000241247"/>
    </source>
</evidence>
<dbReference type="Proteomes" id="UP000241247">
    <property type="component" value="Unassembled WGS sequence"/>
</dbReference>
<comment type="caution">
    <text evidence="1">The sequence shown here is derived from an EMBL/GenBank/DDBJ whole genome shotgun (WGS) entry which is preliminary data.</text>
</comment>
<sequence length="392" mass="44134">MVFGAEAMTTDVELSFIRVAEGCGVVRDAPLPAKYRDKAYDSRYDFETIFYDVYRSGNHTVLQGPPLFNFRKHVEATDFYAGLVRRGGFLIERPAGAEYWLKGDMAEVRIDSALAAATARVQPDLSHLLQNRRVLFTLSRNNDVQWILDWVQFHVRMHGADAVLLYDNASTSYGSRDLEAELSRAFPELTVCVVDWPFKFGPRVWRRRAADGGEERISSKFCQAGALQHARFRFLRKARSVLNCDVDELVLASEAGGSVFRAAERSLLGVVHFRGRWIHEVGVERGGRALRHADSVHYDPSDTVGCPQKWAAVPWRCPRAMTWSAHRVKGLDNRLTRSRRFTYGHFSEITTNWKYGRTGRKTAANSSGYEADKVLIGAMRAAGLRGACLPPA</sequence>
<evidence type="ECO:0008006" key="3">
    <source>
        <dbReference type="Google" id="ProtNLM"/>
    </source>
</evidence>
<protein>
    <recommendedName>
        <fullName evidence="3">Glycosyl transferase family 2</fullName>
    </recommendedName>
</protein>
<name>A0A2T5BBC3_MYCDI</name>
<proteinExistence type="predicted"/>
<organism evidence="1 2">
    <name type="scientific">Mycoplana dimorpha</name>
    <dbReference type="NCBI Taxonomy" id="28320"/>
    <lineage>
        <taxon>Bacteria</taxon>
        <taxon>Pseudomonadati</taxon>
        <taxon>Pseudomonadota</taxon>
        <taxon>Alphaproteobacteria</taxon>
        <taxon>Hyphomicrobiales</taxon>
        <taxon>Rhizobiaceae</taxon>
        <taxon>Mycoplana</taxon>
    </lineage>
</organism>
<reference evidence="1 2" key="1">
    <citation type="submission" date="2018-04" db="EMBL/GenBank/DDBJ databases">
        <title>Genomic Encyclopedia of Type Strains, Phase IV (KMG-IV): sequencing the most valuable type-strain genomes for metagenomic binning, comparative biology and taxonomic classification.</title>
        <authorList>
            <person name="Goeker M."/>
        </authorList>
    </citation>
    <scope>NUCLEOTIDE SEQUENCE [LARGE SCALE GENOMIC DNA]</scope>
    <source>
        <strain evidence="1 2">DSM 7138</strain>
    </source>
</reference>
<evidence type="ECO:0000313" key="1">
    <source>
        <dbReference type="EMBL" id="PTM96290.1"/>
    </source>
</evidence>